<dbReference type="OrthoDB" id="9808671at2"/>
<comment type="caution">
    <text evidence="8">The sequence shown here is derived from an EMBL/GenBank/DDBJ whole genome shotgun (WGS) entry which is preliminary data.</text>
</comment>
<protein>
    <recommendedName>
        <fullName evidence="7">UPF0761 membrane protein FU658_05045</fullName>
    </recommendedName>
</protein>
<feature type="transmembrane region" description="Helical" evidence="7">
    <location>
        <begin position="144"/>
        <end position="168"/>
    </location>
</feature>
<dbReference type="EMBL" id="VRTS01000002">
    <property type="protein sequence ID" value="TXK65137.1"/>
    <property type="molecule type" value="Genomic_DNA"/>
</dbReference>
<sequence length="422" mass="46642">MERFIKVRRWLSGRERERVVALARYLWRRFLEDRCFETAGALSYTTVFAMVPLTAVALAVLSAFPVFGTWTSALTDFVFSNFVPESARAVEAYILGFAQGVGGLTLAGATVLFIAALLTLGGIESTFNRIWRVPQARPPVMRLLVYWSLLTLGTLLVAAALGFTSYFVATSFQGEGGAVGVGQRLLRLLPSVMTLGAFTLAFMVVPNRRVETKHALAGAALATVLFEFTKLGLTLYLRSVPTYQQLYGALAVIPIFLIWVYLSWVAILLGASLAASLSGFRFQPRAMRLPEGFELYGMLRLLGRFRQAQREGAALQVSELHDLEPILSDDQLQEMLRLLATRKVIRRDEDGSWMLSRDLNHLPLSELYDTGGVRIPVAEVPVPCRDDDLGQAALAGLDELRIPLRQALKMPVGRLIEKTGDA</sequence>
<comment type="similarity">
    <text evidence="7">Belongs to the UPF0761 family.</text>
</comment>
<dbReference type="PANTHER" id="PTHR30213:SF0">
    <property type="entry name" value="UPF0761 MEMBRANE PROTEIN YIHY"/>
    <property type="match status" value="1"/>
</dbReference>
<organism evidence="8 9">
    <name type="scientific">Alkalisalibacterium limincola</name>
    <dbReference type="NCBI Taxonomy" id="2699169"/>
    <lineage>
        <taxon>Bacteria</taxon>
        <taxon>Pseudomonadati</taxon>
        <taxon>Pseudomonadota</taxon>
        <taxon>Gammaproteobacteria</taxon>
        <taxon>Lysobacterales</taxon>
        <taxon>Lysobacteraceae</taxon>
        <taxon>Alkalisalibacterium</taxon>
    </lineage>
</organism>
<evidence type="ECO:0000256" key="1">
    <source>
        <dbReference type="ARBA" id="ARBA00004651"/>
    </source>
</evidence>
<evidence type="ECO:0000256" key="5">
    <source>
        <dbReference type="ARBA" id="ARBA00022989"/>
    </source>
</evidence>
<keyword evidence="9" id="KW-1185">Reference proteome</keyword>
<dbReference type="Proteomes" id="UP000321248">
    <property type="component" value="Unassembled WGS sequence"/>
</dbReference>
<accession>A0A5C8KZT9</accession>
<dbReference type="InterPro" id="IPR017039">
    <property type="entry name" value="Virul_fac_BrkB"/>
</dbReference>
<evidence type="ECO:0000256" key="6">
    <source>
        <dbReference type="ARBA" id="ARBA00023136"/>
    </source>
</evidence>
<feature type="transmembrane region" description="Helical" evidence="7">
    <location>
        <begin position="249"/>
        <end position="280"/>
    </location>
</feature>
<evidence type="ECO:0000256" key="3">
    <source>
        <dbReference type="ARBA" id="ARBA00022519"/>
    </source>
</evidence>
<evidence type="ECO:0000313" key="8">
    <source>
        <dbReference type="EMBL" id="TXK65137.1"/>
    </source>
</evidence>
<keyword evidence="4 7" id="KW-0812">Transmembrane</keyword>
<keyword evidence="6 7" id="KW-0472">Membrane</keyword>
<keyword evidence="5 7" id="KW-1133">Transmembrane helix</keyword>
<feature type="transmembrane region" description="Helical" evidence="7">
    <location>
        <begin position="93"/>
        <end position="123"/>
    </location>
</feature>
<dbReference type="NCBIfam" id="TIGR00765">
    <property type="entry name" value="yihY_not_rbn"/>
    <property type="match status" value="1"/>
</dbReference>
<evidence type="ECO:0000256" key="4">
    <source>
        <dbReference type="ARBA" id="ARBA00022692"/>
    </source>
</evidence>
<feature type="transmembrane region" description="Helical" evidence="7">
    <location>
        <begin position="217"/>
        <end position="237"/>
    </location>
</feature>
<feature type="transmembrane region" description="Helical" evidence="7">
    <location>
        <begin position="188"/>
        <end position="205"/>
    </location>
</feature>
<dbReference type="HAMAP" id="MF_00672">
    <property type="entry name" value="UPF0761"/>
    <property type="match status" value="1"/>
</dbReference>
<dbReference type="GO" id="GO:0005886">
    <property type="term" value="C:plasma membrane"/>
    <property type="evidence" value="ECO:0007669"/>
    <property type="project" value="UniProtKB-SubCell"/>
</dbReference>
<comment type="subcellular location">
    <subcellularLocation>
        <location evidence="1 7">Cell membrane</location>
        <topology evidence="1 7">Multi-pass membrane protein</topology>
    </subcellularLocation>
</comment>
<dbReference type="AlphaFoldDB" id="A0A5C8KZT9"/>
<evidence type="ECO:0000313" key="9">
    <source>
        <dbReference type="Proteomes" id="UP000321248"/>
    </source>
</evidence>
<evidence type="ECO:0000256" key="2">
    <source>
        <dbReference type="ARBA" id="ARBA00022475"/>
    </source>
</evidence>
<keyword evidence="2 7" id="KW-1003">Cell membrane</keyword>
<keyword evidence="3" id="KW-0997">Cell inner membrane</keyword>
<proteinExistence type="inferred from homology"/>
<dbReference type="InterPro" id="IPR023679">
    <property type="entry name" value="UPF0761_bac"/>
</dbReference>
<evidence type="ECO:0000256" key="7">
    <source>
        <dbReference type="HAMAP-Rule" id="MF_00672"/>
    </source>
</evidence>
<feature type="transmembrane region" description="Helical" evidence="7">
    <location>
        <begin position="47"/>
        <end position="73"/>
    </location>
</feature>
<dbReference type="RefSeq" id="WP_147891057.1">
    <property type="nucleotide sequence ID" value="NZ_VRTS01000002.1"/>
</dbReference>
<dbReference type="PANTHER" id="PTHR30213">
    <property type="entry name" value="INNER MEMBRANE PROTEIN YHJD"/>
    <property type="match status" value="1"/>
</dbReference>
<dbReference type="Pfam" id="PF03631">
    <property type="entry name" value="Virul_fac_BrkB"/>
    <property type="match status" value="1"/>
</dbReference>
<gene>
    <name evidence="8" type="ORF">FU658_05045</name>
</gene>
<name>A0A5C8KZT9_9GAMM</name>
<reference evidence="8 9" key="1">
    <citation type="submission" date="2019-08" db="EMBL/GenBank/DDBJ databases">
        <authorList>
            <person name="Karlyshev A.V."/>
        </authorList>
    </citation>
    <scope>NUCLEOTIDE SEQUENCE [LARGE SCALE GENOMIC DNA]</scope>
    <source>
        <strain evidence="8 9">Alg18-2.2</strain>
    </source>
</reference>